<feature type="region of interest" description="Disordered" evidence="6">
    <location>
        <begin position="314"/>
        <end position="342"/>
    </location>
</feature>
<feature type="domain" description="T-SNARE coiled-coil homology" evidence="9">
    <location>
        <begin position="454"/>
        <end position="516"/>
    </location>
</feature>
<organism evidence="11 12">
    <name type="scientific">Thiohalospira halophila DSM 15071</name>
    <dbReference type="NCBI Taxonomy" id="1123397"/>
    <lineage>
        <taxon>Bacteria</taxon>
        <taxon>Pseudomonadati</taxon>
        <taxon>Pseudomonadota</taxon>
        <taxon>Gammaproteobacteria</taxon>
        <taxon>Thiohalospirales</taxon>
        <taxon>Thiohalospiraceae</taxon>
        <taxon>Thiohalospira</taxon>
    </lineage>
</organism>
<evidence type="ECO:0000313" key="12">
    <source>
        <dbReference type="Proteomes" id="UP000198611"/>
    </source>
</evidence>
<dbReference type="PROSITE" id="PS50192">
    <property type="entry name" value="T_SNARE"/>
    <property type="match status" value="1"/>
</dbReference>
<feature type="transmembrane region" description="Helical" evidence="7">
    <location>
        <begin position="12"/>
        <end position="33"/>
    </location>
</feature>
<dbReference type="GO" id="GO:0007165">
    <property type="term" value="P:signal transduction"/>
    <property type="evidence" value="ECO:0007669"/>
    <property type="project" value="UniProtKB-KW"/>
</dbReference>
<dbReference type="InterPro" id="IPR003660">
    <property type="entry name" value="HAMP_dom"/>
</dbReference>
<dbReference type="CDD" id="cd06225">
    <property type="entry name" value="HAMP"/>
    <property type="match status" value="1"/>
</dbReference>
<evidence type="ECO:0000256" key="1">
    <source>
        <dbReference type="ARBA" id="ARBA00004429"/>
    </source>
</evidence>
<dbReference type="GO" id="GO:0005886">
    <property type="term" value="C:plasma membrane"/>
    <property type="evidence" value="ECO:0007669"/>
    <property type="project" value="UniProtKB-SubCell"/>
</dbReference>
<dbReference type="CDD" id="cd11386">
    <property type="entry name" value="MCP_signal"/>
    <property type="match status" value="1"/>
</dbReference>
<dbReference type="RefSeq" id="WP_093427368.1">
    <property type="nucleotide sequence ID" value="NZ_FOMJ01000001.1"/>
</dbReference>
<feature type="domain" description="Methyl-accepting transducer" evidence="8">
    <location>
        <begin position="267"/>
        <end position="503"/>
    </location>
</feature>
<evidence type="ECO:0000259" key="10">
    <source>
        <dbReference type="PROSITE" id="PS50885"/>
    </source>
</evidence>
<dbReference type="PANTHER" id="PTHR32089">
    <property type="entry name" value="METHYL-ACCEPTING CHEMOTAXIS PROTEIN MCPB"/>
    <property type="match status" value="1"/>
</dbReference>
<dbReference type="PROSITE" id="PS50885">
    <property type="entry name" value="HAMP"/>
    <property type="match status" value="1"/>
</dbReference>
<proteinExistence type="inferred from homology"/>
<keyword evidence="7" id="KW-0812">Transmembrane</keyword>
<dbReference type="PANTHER" id="PTHR32089:SF120">
    <property type="entry name" value="METHYL-ACCEPTING CHEMOTAXIS PROTEIN TLPQ"/>
    <property type="match status" value="1"/>
</dbReference>
<dbReference type="FunFam" id="1.10.287.950:FF:000001">
    <property type="entry name" value="Methyl-accepting chemotaxis sensory transducer"/>
    <property type="match status" value="1"/>
</dbReference>
<dbReference type="SMART" id="SM00304">
    <property type="entry name" value="HAMP"/>
    <property type="match status" value="2"/>
</dbReference>
<feature type="transmembrane region" description="Helical" evidence="7">
    <location>
        <begin position="188"/>
        <end position="207"/>
    </location>
</feature>
<keyword evidence="12" id="KW-1185">Reference proteome</keyword>
<dbReference type="SMART" id="SM00283">
    <property type="entry name" value="MA"/>
    <property type="match status" value="1"/>
</dbReference>
<dbReference type="InterPro" id="IPR025991">
    <property type="entry name" value="Chemoreceptor_zinc-bind_dom"/>
</dbReference>
<evidence type="ECO:0000259" key="8">
    <source>
        <dbReference type="PROSITE" id="PS50111"/>
    </source>
</evidence>
<feature type="region of interest" description="Disordered" evidence="6">
    <location>
        <begin position="277"/>
        <end position="300"/>
    </location>
</feature>
<dbReference type="PROSITE" id="PS50111">
    <property type="entry name" value="CHEMOTAXIS_TRANSDUC_2"/>
    <property type="match status" value="1"/>
</dbReference>
<evidence type="ECO:0000256" key="7">
    <source>
        <dbReference type="SAM" id="Phobius"/>
    </source>
</evidence>
<gene>
    <name evidence="11" type="ORF">SAMN05660831_00742</name>
</gene>
<comment type="similarity">
    <text evidence="4">Belongs to the methyl-accepting chemotaxis (MCP) protein family.</text>
</comment>
<dbReference type="STRING" id="1123397.SAMN05660831_00742"/>
<reference evidence="11 12" key="1">
    <citation type="submission" date="2016-10" db="EMBL/GenBank/DDBJ databases">
        <authorList>
            <person name="de Groot N.N."/>
        </authorList>
    </citation>
    <scope>NUCLEOTIDE SEQUENCE [LARGE SCALE GENOMIC DNA]</scope>
    <source>
        <strain evidence="11 12">HL3</strain>
    </source>
</reference>
<comment type="subcellular location">
    <subcellularLocation>
        <location evidence="1">Cell inner membrane</location>
        <topology evidence="1">Multi-pass membrane protein</topology>
    </subcellularLocation>
</comment>
<dbReference type="OrthoDB" id="9781845at2"/>
<evidence type="ECO:0000259" key="9">
    <source>
        <dbReference type="PROSITE" id="PS50192"/>
    </source>
</evidence>
<dbReference type="InterPro" id="IPR004089">
    <property type="entry name" value="MCPsignal_dom"/>
</dbReference>
<dbReference type="Proteomes" id="UP000198611">
    <property type="component" value="Unassembled WGS sequence"/>
</dbReference>
<name>A0A1I1PDH0_9GAMM</name>
<dbReference type="Pfam" id="PF00672">
    <property type="entry name" value="HAMP"/>
    <property type="match status" value="1"/>
</dbReference>
<keyword evidence="7" id="KW-1133">Transmembrane helix</keyword>
<dbReference type="Pfam" id="PF00015">
    <property type="entry name" value="MCPsignal"/>
    <property type="match status" value="1"/>
</dbReference>
<evidence type="ECO:0000256" key="2">
    <source>
        <dbReference type="ARBA" id="ARBA00022519"/>
    </source>
</evidence>
<feature type="compositionally biased region" description="Polar residues" evidence="6">
    <location>
        <begin position="316"/>
        <end position="340"/>
    </location>
</feature>
<evidence type="ECO:0000313" key="11">
    <source>
        <dbReference type="EMBL" id="SFD08011.1"/>
    </source>
</evidence>
<keyword evidence="2" id="KW-0997">Cell inner membrane</keyword>
<accession>A0A1I1PDH0</accession>
<evidence type="ECO:0000256" key="5">
    <source>
        <dbReference type="PROSITE-ProRule" id="PRU00284"/>
    </source>
</evidence>
<keyword evidence="3 5" id="KW-0807">Transducer</keyword>
<feature type="compositionally biased region" description="Basic and acidic residues" evidence="6">
    <location>
        <begin position="277"/>
        <end position="296"/>
    </location>
</feature>
<keyword evidence="7" id="KW-0472">Membrane</keyword>
<dbReference type="Gene3D" id="1.10.287.950">
    <property type="entry name" value="Methyl-accepting chemotaxis protein"/>
    <property type="match status" value="1"/>
</dbReference>
<keyword evidence="2" id="KW-1003">Cell membrane</keyword>
<evidence type="ECO:0000256" key="6">
    <source>
        <dbReference type="SAM" id="MobiDB-lite"/>
    </source>
</evidence>
<sequence>MLIKPTIGRKLALAFGSITLVLILVGIVAWATLGTMDRKQGHANELLDQTLFQAEKEIDHLAWSNELANSLIRREPFSGELDPEQCAFGQWYQDFAESDLYARLPDAYHGHFEALNAPHRALHNSAREIRDLEQAGRYVEAESVYTEETQKHLGELRGTFGELQKVLLEEEKAAVASANEQANTARQVILGGILLAALLAAGLTVLMTRQVTTPVYALRTKLDHLADGHLDTDPVEVKTHDEMAEAARAVNTMEASFRQLVGSVLESVQQLVQSTRRLSDLSHETLESVEEQRNETDQVATATNEMASTAEEIARNANQASDAGQEVTQSARNGASQAGDTRQAIEELNRAIGDAAERIRNVESESEAIGSVIDTINEIAGQTNLLALNAAIEAARAGESGRGFSVVAEEVRNLANRTQESTGDIQQKIEGLQQGVQSAVSTMENATEQATRGRDLTGETTEALQSIASRIDEIEAMFSQIATATEEQTSVAEEMNQNVTRINDRASTNDNKAREVEEVSKRLAELTHSVQEQLNHFRF</sequence>
<dbReference type="InterPro" id="IPR000727">
    <property type="entry name" value="T_SNARE_dom"/>
</dbReference>
<dbReference type="EMBL" id="FOMJ01000001">
    <property type="protein sequence ID" value="SFD08011.1"/>
    <property type="molecule type" value="Genomic_DNA"/>
</dbReference>
<dbReference type="AlphaFoldDB" id="A0A1I1PDH0"/>
<protein>
    <submittedName>
        <fullName evidence="11">Methyl-accepting chemotaxis protein</fullName>
    </submittedName>
</protein>
<evidence type="ECO:0000256" key="4">
    <source>
        <dbReference type="ARBA" id="ARBA00029447"/>
    </source>
</evidence>
<dbReference type="GO" id="GO:0006935">
    <property type="term" value="P:chemotaxis"/>
    <property type="evidence" value="ECO:0007669"/>
    <property type="project" value="UniProtKB-ARBA"/>
</dbReference>
<evidence type="ECO:0000256" key="3">
    <source>
        <dbReference type="ARBA" id="ARBA00023224"/>
    </source>
</evidence>
<dbReference type="Gene3D" id="1.20.120.30">
    <property type="entry name" value="Aspartate receptor, ligand-binding domain"/>
    <property type="match status" value="1"/>
</dbReference>
<feature type="domain" description="HAMP" evidence="10">
    <location>
        <begin position="209"/>
        <end position="262"/>
    </location>
</feature>
<dbReference type="SUPFAM" id="SSF58104">
    <property type="entry name" value="Methyl-accepting chemotaxis protein (MCP) signaling domain"/>
    <property type="match status" value="1"/>
</dbReference>
<dbReference type="Pfam" id="PF13682">
    <property type="entry name" value="CZB"/>
    <property type="match status" value="1"/>
</dbReference>